<dbReference type="InterPro" id="IPR033304">
    <property type="entry name" value="DLEC1"/>
</dbReference>
<proteinExistence type="predicted"/>
<accession>A0A3M7RM05</accession>
<dbReference type="Gene3D" id="2.60.40.10">
    <property type="entry name" value="Immunoglobulins"/>
    <property type="match status" value="2"/>
</dbReference>
<reference evidence="1 2" key="1">
    <citation type="journal article" date="2018" name="Sci. Rep.">
        <title>Genomic signatures of local adaptation to the degree of environmental predictability in rotifers.</title>
        <authorList>
            <person name="Franch-Gras L."/>
            <person name="Hahn C."/>
            <person name="Garcia-Roger E.M."/>
            <person name="Carmona M.J."/>
            <person name="Serra M."/>
            <person name="Gomez A."/>
        </authorList>
    </citation>
    <scope>NUCLEOTIDE SEQUENCE [LARGE SCALE GENOMIC DNA]</scope>
    <source>
        <strain evidence="1">HYR1</strain>
    </source>
</reference>
<organism evidence="1 2">
    <name type="scientific">Brachionus plicatilis</name>
    <name type="common">Marine rotifer</name>
    <name type="synonym">Brachionus muelleri</name>
    <dbReference type="NCBI Taxonomy" id="10195"/>
    <lineage>
        <taxon>Eukaryota</taxon>
        <taxon>Metazoa</taxon>
        <taxon>Spiralia</taxon>
        <taxon>Gnathifera</taxon>
        <taxon>Rotifera</taxon>
        <taxon>Eurotatoria</taxon>
        <taxon>Monogononta</taxon>
        <taxon>Pseudotrocha</taxon>
        <taxon>Ploima</taxon>
        <taxon>Brachionidae</taxon>
        <taxon>Brachionus</taxon>
    </lineage>
</organism>
<dbReference type="AlphaFoldDB" id="A0A3M7RM05"/>
<dbReference type="Proteomes" id="UP000276133">
    <property type="component" value="Unassembled WGS sequence"/>
</dbReference>
<dbReference type="GO" id="GO:0008285">
    <property type="term" value="P:negative regulation of cell population proliferation"/>
    <property type="evidence" value="ECO:0007669"/>
    <property type="project" value="InterPro"/>
</dbReference>
<dbReference type="EMBL" id="REGN01003139">
    <property type="protein sequence ID" value="RNA24355.1"/>
    <property type="molecule type" value="Genomic_DNA"/>
</dbReference>
<dbReference type="GO" id="GO:0005929">
    <property type="term" value="C:cilium"/>
    <property type="evidence" value="ECO:0007669"/>
    <property type="project" value="TreeGrafter"/>
</dbReference>
<feature type="non-terminal residue" evidence="1">
    <location>
        <position position="1"/>
    </location>
</feature>
<dbReference type="PANTHER" id="PTHR46348">
    <property type="entry name" value="DELETED IN LUNG AND ESOPHAGEAL CANCER PROTEIN 1"/>
    <property type="match status" value="1"/>
</dbReference>
<dbReference type="STRING" id="10195.A0A3M7RM05"/>
<sequence>PKGEDSSLCEIHYEQPDGEIPGRAIVQCLVRIKADKTTEINDLSLPCYLLDTDETIYLNIKGVVKGISVEIFVSNDETYSRAKLIDFENVQMGSRSSRQLIFQNMSGIRTSVNLNMKNFKAFEMIQEKRLFDDPCKKMSSLIDRFKLEDQYIGIGFGLEKSYFELPEFSSVTISVVAIADFWGLYEDTLSIEIDGIDKITLVPVKINITGSPVKLYTGKVVQMDDMSMVRFGSSTQGQKPVVRKVQMLNTSLHPVNISWKIFLVKSPDDQLIDVNLVDEEIKVSFSNSSSLESNNTKTMSRNSSNFVYRNNFEPIEELRESMCDDYYYSFEERFPLVKINLTPHYGQDQQKDNQIFSLDKHNLSLDAKEKKQLEITFNTHAEKCGSYEAIFVGYLSLPDYLITGDGFSRKISFEKEPVIFKATGCLQSPNLLVEYENEDLSFVVSTGDLIDPETKILKDNLKLNSKIWLLNNSLSPVDFNINVEKPFSFNDQTLSTRSLQLKSKAKIQCSINFDFNFDFVSKLNFGSGNSPVFYEDSLWLNFANNLKQRIPISVKTYPPHLVVTTDTINFGKILIDQQRHHQFWMRNHSFSSAIWNIKIVDDSDEVFQCDLTQGFIESRRKNINKCEQLINVYFNAKCVA</sequence>
<dbReference type="GO" id="GO:0005737">
    <property type="term" value="C:cytoplasm"/>
    <property type="evidence" value="ECO:0007669"/>
    <property type="project" value="TreeGrafter"/>
</dbReference>
<dbReference type="GO" id="GO:0015631">
    <property type="term" value="F:tubulin binding"/>
    <property type="evidence" value="ECO:0007669"/>
    <property type="project" value="TreeGrafter"/>
</dbReference>
<gene>
    <name evidence="1" type="ORF">BpHYR1_023246</name>
</gene>
<name>A0A3M7RM05_BRAPC</name>
<dbReference type="PANTHER" id="PTHR46348:SF1">
    <property type="entry name" value="DELETED IN LUNG AND ESOPHAGEAL CANCER PROTEIN 1"/>
    <property type="match status" value="1"/>
</dbReference>
<protein>
    <submittedName>
        <fullName evidence="1">Deleted in lung and esophageal cancer 1</fullName>
    </submittedName>
</protein>
<evidence type="ECO:0000313" key="1">
    <source>
        <dbReference type="EMBL" id="RNA24355.1"/>
    </source>
</evidence>
<dbReference type="InterPro" id="IPR013783">
    <property type="entry name" value="Ig-like_fold"/>
</dbReference>
<keyword evidence="2" id="KW-1185">Reference proteome</keyword>
<comment type="caution">
    <text evidence="1">The sequence shown here is derived from an EMBL/GenBank/DDBJ whole genome shotgun (WGS) entry which is preliminary data.</text>
</comment>
<evidence type="ECO:0000313" key="2">
    <source>
        <dbReference type="Proteomes" id="UP000276133"/>
    </source>
</evidence>